<keyword evidence="1" id="KW-0547">Nucleotide-binding</keyword>
<dbReference type="Pfam" id="PF00012">
    <property type="entry name" value="HSP70"/>
    <property type="match status" value="1"/>
</dbReference>
<evidence type="ECO:0000313" key="4">
    <source>
        <dbReference type="Proteomes" id="UP000799118"/>
    </source>
</evidence>
<keyword evidence="4" id="KW-1185">Reference proteome</keyword>
<dbReference type="OrthoDB" id="3254459at2759"/>
<accession>A0A6A4IC03</accession>
<dbReference type="GO" id="GO:0140662">
    <property type="term" value="F:ATP-dependent protein folding chaperone"/>
    <property type="evidence" value="ECO:0007669"/>
    <property type="project" value="InterPro"/>
</dbReference>
<dbReference type="AlphaFoldDB" id="A0A6A4IC03"/>
<evidence type="ECO:0000256" key="2">
    <source>
        <dbReference type="ARBA" id="ARBA00022840"/>
    </source>
</evidence>
<gene>
    <name evidence="3" type="ORF">BT96DRAFT_987751</name>
</gene>
<dbReference type="Proteomes" id="UP000799118">
    <property type="component" value="Unassembled WGS sequence"/>
</dbReference>
<reference evidence="3" key="1">
    <citation type="journal article" date="2019" name="Environ. Microbiol.">
        <title>Fungal ecological strategies reflected in gene transcription - a case study of two litter decomposers.</title>
        <authorList>
            <person name="Barbi F."/>
            <person name="Kohler A."/>
            <person name="Barry K."/>
            <person name="Baskaran P."/>
            <person name="Daum C."/>
            <person name="Fauchery L."/>
            <person name="Ihrmark K."/>
            <person name="Kuo A."/>
            <person name="LaButti K."/>
            <person name="Lipzen A."/>
            <person name="Morin E."/>
            <person name="Grigoriev I.V."/>
            <person name="Henrissat B."/>
            <person name="Lindahl B."/>
            <person name="Martin F."/>
        </authorList>
    </citation>
    <scope>NUCLEOTIDE SEQUENCE</scope>
    <source>
        <strain evidence="3">JB14</strain>
    </source>
</reference>
<evidence type="ECO:0000256" key="1">
    <source>
        <dbReference type="ARBA" id="ARBA00022741"/>
    </source>
</evidence>
<protein>
    <submittedName>
        <fullName evidence="3">Uncharacterized protein</fullName>
    </submittedName>
</protein>
<organism evidence="3 4">
    <name type="scientific">Gymnopus androsaceus JB14</name>
    <dbReference type="NCBI Taxonomy" id="1447944"/>
    <lineage>
        <taxon>Eukaryota</taxon>
        <taxon>Fungi</taxon>
        <taxon>Dikarya</taxon>
        <taxon>Basidiomycota</taxon>
        <taxon>Agaricomycotina</taxon>
        <taxon>Agaricomycetes</taxon>
        <taxon>Agaricomycetidae</taxon>
        <taxon>Agaricales</taxon>
        <taxon>Marasmiineae</taxon>
        <taxon>Omphalotaceae</taxon>
        <taxon>Gymnopus</taxon>
    </lineage>
</organism>
<dbReference type="InterPro" id="IPR013126">
    <property type="entry name" value="Hsp_70_fam"/>
</dbReference>
<proteinExistence type="predicted"/>
<dbReference type="GO" id="GO:0005524">
    <property type="term" value="F:ATP binding"/>
    <property type="evidence" value="ECO:0007669"/>
    <property type="project" value="UniProtKB-KW"/>
</dbReference>
<name>A0A6A4IC03_9AGAR</name>
<sequence length="149" mass="16681">MFIPSIQDPSKPLQAHESLFCALLELCKYNSNQLSYGWKESTGLHRGRVLYKRARGDTVTKSSQGELMAMCNLEVESKTLSWVSFPNDKCLAGELPPGILTHAKFRELNVGLFKKTMMPVEQVLEDANIKKDDTDKSLSSCSQGQQLLN</sequence>
<keyword evidence="2" id="KW-0067">ATP-binding</keyword>
<evidence type="ECO:0000313" key="3">
    <source>
        <dbReference type="EMBL" id="KAE9406324.1"/>
    </source>
</evidence>
<dbReference type="EMBL" id="ML769403">
    <property type="protein sequence ID" value="KAE9406324.1"/>
    <property type="molecule type" value="Genomic_DNA"/>
</dbReference>